<dbReference type="HAMAP" id="MF_01464_B">
    <property type="entry name" value="SecF_B"/>
    <property type="match status" value="1"/>
</dbReference>
<feature type="domain" description="SecDF P1 head subdomain" evidence="14">
    <location>
        <begin position="238"/>
        <end position="343"/>
    </location>
</feature>
<comment type="subunit">
    <text evidence="10">Forms a complex with SecF. Part of the essential Sec protein translocation apparatus which comprises SecA, SecYEG and auxiliary proteins SecDF-YajC and YidC.</text>
</comment>
<evidence type="ECO:0000256" key="5">
    <source>
        <dbReference type="ARBA" id="ARBA00022692"/>
    </source>
</evidence>
<feature type="transmembrane region" description="Helical" evidence="10">
    <location>
        <begin position="694"/>
        <end position="715"/>
    </location>
</feature>
<dbReference type="Gene3D" id="3.30.1360.200">
    <property type="match status" value="1"/>
</dbReference>
<feature type="transmembrane region" description="Helical" evidence="10">
    <location>
        <begin position="389"/>
        <end position="409"/>
    </location>
</feature>
<evidence type="ECO:0000256" key="4">
    <source>
        <dbReference type="ARBA" id="ARBA00022519"/>
    </source>
</evidence>
<dbReference type="SUPFAM" id="SSF82866">
    <property type="entry name" value="Multidrug efflux transporter AcrB transmembrane domain"/>
    <property type="match status" value="2"/>
</dbReference>
<dbReference type="InterPro" id="IPR048631">
    <property type="entry name" value="SecD_1st"/>
</dbReference>
<feature type="domain" description="Protein export membrane protein SecD/SecF C-terminal" evidence="12">
    <location>
        <begin position="345"/>
        <end position="514"/>
    </location>
</feature>
<dbReference type="InterPro" id="IPR054384">
    <property type="entry name" value="SecDF_P1_head"/>
</dbReference>
<dbReference type="InterPro" id="IPR022646">
    <property type="entry name" value="SecD/SecF_CS"/>
</dbReference>
<dbReference type="InterPro" id="IPR048634">
    <property type="entry name" value="SecD_SecF_C"/>
</dbReference>
<evidence type="ECO:0000256" key="8">
    <source>
        <dbReference type="ARBA" id="ARBA00023010"/>
    </source>
</evidence>
<comment type="function">
    <text evidence="10">Part of the Sec protein translocase complex. Interacts with the SecYEG preprotein conducting channel. SecDF uses the proton motive force (PMF) to complete protein translocation after the ATP-dependent function of SecA.</text>
</comment>
<keyword evidence="16" id="KW-1185">Reference proteome</keyword>
<evidence type="ECO:0000256" key="2">
    <source>
        <dbReference type="ARBA" id="ARBA00022448"/>
    </source>
</evidence>
<proteinExistence type="inferred from homology"/>
<feature type="transmembrane region" description="Helical" evidence="10">
    <location>
        <begin position="721"/>
        <end position="742"/>
    </location>
</feature>
<keyword evidence="8 10" id="KW-0811">Translocation</keyword>
<evidence type="ECO:0000313" key="15">
    <source>
        <dbReference type="EMBL" id="TXL79524.1"/>
    </source>
</evidence>
<evidence type="ECO:0000259" key="14">
    <source>
        <dbReference type="Pfam" id="PF22599"/>
    </source>
</evidence>
<dbReference type="Gene3D" id="1.20.1640.10">
    <property type="entry name" value="Multidrug efflux transporter AcrB transmembrane domain"/>
    <property type="match status" value="2"/>
</dbReference>
<feature type="transmembrane region" description="Helical" evidence="10">
    <location>
        <begin position="365"/>
        <end position="384"/>
    </location>
</feature>
<keyword evidence="2 10" id="KW-0813">Transport</keyword>
<feature type="transmembrane region" description="Helical" evidence="10">
    <location>
        <begin position="797"/>
        <end position="823"/>
    </location>
</feature>
<comment type="similarity">
    <text evidence="10">Belongs to the SecD/SecF family. SecD subfamily.</text>
</comment>
<feature type="transmembrane region" description="Helical" evidence="10">
    <location>
        <begin position="464"/>
        <end position="483"/>
    </location>
</feature>
<dbReference type="GO" id="GO:0043952">
    <property type="term" value="P:protein transport by the Sec complex"/>
    <property type="evidence" value="ECO:0007669"/>
    <property type="project" value="UniProtKB-UniRule"/>
</dbReference>
<dbReference type="RefSeq" id="WP_147846031.1">
    <property type="nucleotide sequence ID" value="NZ_VDUZ01000005.1"/>
</dbReference>
<comment type="caution">
    <text evidence="10">Lacks conserved residue(s) required for the propagation of feature annotation.</text>
</comment>
<dbReference type="Pfam" id="PF07549">
    <property type="entry name" value="Sec_GG"/>
    <property type="match status" value="2"/>
</dbReference>
<accession>A0A5C8PS89</accession>
<comment type="similarity">
    <text evidence="11">Belongs to the SecD/SecF family. SecF subfamily.</text>
</comment>
<dbReference type="NCBIfam" id="TIGR00916">
    <property type="entry name" value="2A0604s01"/>
    <property type="match status" value="2"/>
</dbReference>
<feature type="domain" description="Protein export membrane protein SecD/SecF C-terminal" evidence="12">
    <location>
        <begin position="639"/>
        <end position="825"/>
    </location>
</feature>
<evidence type="ECO:0000256" key="6">
    <source>
        <dbReference type="ARBA" id="ARBA00022927"/>
    </source>
</evidence>
<dbReference type="FunFam" id="1.20.1640.10:FF:000004">
    <property type="entry name" value="Protein translocase subunit SecD"/>
    <property type="match status" value="1"/>
</dbReference>
<dbReference type="PRINTS" id="PR01755">
    <property type="entry name" value="SECFTRNLCASE"/>
</dbReference>
<dbReference type="InterPro" id="IPR055344">
    <property type="entry name" value="SecD_SecF_C_bact"/>
</dbReference>
<dbReference type="PANTHER" id="PTHR30081">
    <property type="entry name" value="PROTEIN-EXPORT MEMBRANE PROTEIN SEC"/>
    <property type="match status" value="1"/>
</dbReference>
<name>A0A5C8PS89_9HYPH</name>
<keyword evidence="7 10" id="KW-1133">Transmembrane helix</keyword>
<dbReference type="InterPro" id="IPR022645">
    <property type="entry name" value="SecD/SecF_bac"/>
</dbReference>
<dbReference type="Proteomes" id="UP000321638">
    <property type="component" value="Unassembled WGS sequence"/>
</dbReference>
<evidence type="ECO:0000313" key="16">
    <source>
        <dbReference type="Proteomes" id="UP000321638"/>
    </source>
</evidence>
<evidence type="ECO:0000256" key="1">
    <source>
        <dbReference type="ARBA" id="ARBA00004651"/>
    </source>
</evidence>
<dbReference type="GO" id="GO:0015450">
    <property type="term" value="F:protein-transporting ATPase activity"/>
    <property type="evidence" value="ECO:0007669"/>
    <property type="project" value="InterPro"/>
</dbReference>
<dbReference type="NCBIfam" id="TIGR01129">
    <property type="entry name" value="secD"/>
    <property type="match status" value="1"/>
</dbReference>
<dbReference type="NCBIfam" id="TIGR00966">
    <property type="entry name" value="transloc_SecF"/>
    <property type="match status" value="1"/>
</dbReference>
<dbReference type="FunFam" id="3.30.1360.200:FF:000002">
    <property type="entry name" value="Preprotein translocase subunit SecD"/>
    <property type="match status" value="1"/>
</dbReference>
<feature type="transmembrane region" description="Helical" evidence="10">
    <location>
        <begin position="763"/>
        <end position="785"/>
    </location>
</feature>
<feature type="transmembrane region" description="Helical" evidence="10">
    <location>
        <begin position="415"/>
        <end position="435"/>
    </location>
</feature>
<dbReference type="PANTHER" id="PTHR30081:SF1">
    <property type="entry name" value="PROTEIN TRANSLOCASE SUBUNIT SECD"/>
    <property type="match status" value="1"/>
</dbReference>
<keyword evidence="4" id="KW-0997">Cell inner membrane</keyword>
<sequence>MRQSPWKVTAYALIVLFGVLAALPNLLTREQLALLPDWLPKQQVTLGLDLRGGSQLLLEIDGDAVRSDRLSSLSDSAAAALQGAGIRHSGVRVADNAVTVRPLDAAQGRDALRVLTGLNTPVETRFGTSGPPSLEVNAGTDGTITLRPTEADLTARLNAAADHSLEIVRRRIDQAGIAEPTVMRQGASRILVQLPGVQDPTRIKELLGSTARLSFHMVDETAGDGRVPGTTLLPLEGSSGQIRIRSRVMLEGDRLVDATAGFDQRSGQPIVQFRFDSQGAKRFADITQKNVGKPFAIVLDGRVLSAPVIQEPILGGSGQISGHFTTESAKDLAVLLRAGALPAPMKVIEERTVGADLGADAIEQGVTTGLIGFALVFIFMVVLYGRWGLVANLALASNVVLTFAALSLLGATLTLPGIAGIILGVGLAVDANVLINERIREETARGRSAIAALDAGFKRAYSTIVDSNVTTLIATTMLFALGSGPVRGFAITMGLGIMISMFTAVSIVRMIMALWVVWRRPRQFIIRPLLGMRLIPDNTAFRFMRGRFIGIAVSAVLSVSSLALFVHPGLNYGIDFVGGTLVEVKTQEPARLDELRRALNGLDLGEVALQEAGSPNNVLVRIERQPGDDQAQAAATDKVKAKLAEIAPGSAIERVEVVGPKVSGELMEAGVLAVALACLAMLIYIWVRFEWQFAVGAIVTLVLDVTKAVGLFAITGLDFNLTAIAALLTLIGYSVNDKVVVYDRMRENLRLYKKMPLRELIDLSINATLARSIYTSATAFLSMLPMALAGGSAVDNFAIPMVFGIVVGASSSVFIAAPILLFLGEGRLRRGGRLPAPVPAASAG</sequence>
<dbReference type="HAMAP" id="MF_01463_B">
    <property type="entry name" value="SecD_B"/>
    <property type="match status" value="1"/>
</dbReference>
<dbReference type="EMBL" id="VDUZ01000005">
    <property type="protein sequence ID" value="TXL79524.1"/>
    <property type="molecule type" value="Genomic_DNA"/>
</dbReference>
<feature type="transmembrane region" description="Helical" evidence="10">
    <location>
        <begin position="548"/>
        <end position="566"/>
    </location>
</feature>
<feature type="domain" description="Protein translocase subunit SecDF P1" evidence="13">
    <location>
        <begin position="162"/>
        <end position="220"/>
    </location>
</feature>
<evidence type="ECO:0000256" key="3">
    <source>
        <dbReference type="ARBA" id="ARBA00022475"/>
    </source>
</evidence>
<dbReference type="Pfam" id="PF21760">
    <property type="entry name" value="SecD_1st"/>
    <property type="match status" value="1"/>
</dbReference>
<dbReference type="GO" id="GO:0005886">
    <property type="term" value="C:plasma membrane"/>
    <property type="evidence" value="ECO:0007669"/>
    <property type="project" value="UniProtKB-SubCell"/>
</dbReference>
<comment type="subunit">
    <text evidence="11">Forms a complex with SecD. Part of the essential Sec protein translocation apparatus which comprises SecA, SecYEG and auxiliary proteins SecDF-YajC and YidC.</text>
</comment>
<dbReference type="Pfam" id="PF22599">
    <property type="entry name" value="SecDF_P1_head"/>
    <property type="match status" value="1"/>
</dbReference>
<feature type="transmembrane region" description="Helical" evidence="10">
    <location>
        <begin position="669"/>
        <end position="687"/>
    </location>
</feature>
<reference evidence="15 16" key="1">
    <citation type="submission" date="2019-06" db="EMBL/GenBank/DDBJ databases">
        <title>New taxonomy in bacterial strain CC-CFT640, isolated from vineyard.</title>
        <authorList>
            <person name="Lin S.-Y."/>
            <person name="Tsai C.-F."/>
            <person name="Young C.-C."/>
        </authorList>
    </citation>
    <scope>NUCLEOTIDE SEQUENCE [LARGE SCALE GENOMIC DNA]</scope>
    <source>
        <strain evidence="15 16">CC-CFT640</strain>
    </source>
</reference>
<dbReference type="InterPro" id="IPR022813">
    <property type="entry name" value="SecD/SecF_arch_bac"/>
</dbReference>
<dbReference type="InterPro" id="IPR005665">
    <property type="entry name" value="SecF_bac"/>
</dbReference>
<dbReference type="InterPro" id="IPR005791">
    <property type="entry name" value="SecD"/>
</dbReference>
<evidence type="ECO:0000256" key="10">
    <source>
        <dbReference type="HAMAP-Rule" id="MF_01463"/>
    </source>
</evidence>
<dbReference type="GO" id="GO:0065002">
    <property type="term" value="P:intracellular protein transmembrane transport"/>
    <property type="evidence" value="ECO:0007669"/>
    <property type="project" value="UniProtKB-UniRule"/>
</dbReference>
<protein>
    <recommendedName>
        <fullName evidence="10 11">Multifunctional fusion protein</fullName>
    </recommendedName>
    <domain>
        <recommendedName>
            <fullName evidence="10">Protein translocase subunit SecD</fullName>
        </recommendedName>
    </domain>
    <domain>
        <recommendedName>
            <fullName evidence="11">Protein-export membrane protein SecF</fullName>
        </recommendedName>
    </domain>
</protein>
<dbReference type="AlphaFoldDB" id="A0A5C8PS89"/>
<evidence type="ECO:0000259" key="13">
    <source>
        <dbReference type="Pfam" id="PF21760"/>
    </source>
</evidence>
<organism evidence="15 16">
    <name type="scientific">Vineibacter terrae</name>
    <dbReference type="NCBI Taxonomy" id="2586908"/>
    <lineage>
        <taxon>Bacteria</taxon>
        <taxon>Pseudomonadati</taxon>
        <taxon>Pseudomonadota</taxon>
        <taxon>Alphaproteobacteria</taxon>
        <taxon>Hyphomicrobiales</taxon>
        <taxon>Vineibacter</taxon>
    </lineage>
</organism>
<evidence type="ECO:0000256" key="11">
    <source>
        <dbReference type="HAMAP-Rule" id="MF_01464"/>
    </source>
</evidence>
<evidence type="ECO:0000256" key="7">
    <source>
        <dbReference type="ARBA" id="ARBA00022989"/>
    </source>
</evidence>
<dbReference type="GO" id="GO:0006605">
    <property type="term" value="P:protein targeting"/>
    <property type="evidence" value="ECO:0007669"/>
    <property type="project" value="UniProtKB-UniRule"/>
</dbReference>
<comment type="subcellular location">
    <subcellularLocation>
        <location evidence="1 10">Cell membrane</location>
        <topology evidence="1 10">Multi-pass membrane protein</topology>
    </subcellularLocation>
</comment>
<keyword evidence="5 10" id="KW-0812">Transmembrane</keyword>
<evidence type="ECO:0000256" key="9">
    <source>
        <dbReference type="ARBA" id="ARBA00023136"/>
    </source>
</evidence>
<dbReference type="Pfam" id="PF02355">
    <property type="entry name" value="SecD_SecF_C"/>
    <property type="match status" value="2"/>
</dbReference>
<feature type="transmembrane region" description="Helical" evidence="10">
    <location>
        <begin position="489"/>
        <end position="518"/>
    </location>
</feature>
<keyword evidence="6 10" id="KW-0653">Protein transport</keyword>
<comment type="caution">
    <text evidence="15">The sequence shown here is derived from an EMBL/GenBank/DDBJ whole genome shotgun (WGS) entry which is preliminary data.</text>
</comment>
<gene>
    <name evidence="10 15" type="primary">secD</name>
    <name evidence="11" type="synonym">secF</name>
    <name evidence="15" type="ORF">FHP25_06155</name>
</gene>
<keyword evidence="3 10" id="KW-1003">Cell membrane</keyword>
<keyword evidence="9 10" id="KW-0472">Membrane</keyword>
<evidence type="ECO:0000259" key="12">
    <source>
        <dbReference type="Pfam" id="PF02355"/>
    </source>
</evidence>
<dbReference type="OrthoDB" id="9805019at2"/>
<dbReference type="NCBIfam" id="NF009583">
    <property type="entry name" value="PRK13024.1-3"/>
    <property type="match status" value="1"/>
</dbReference>